<gene>
    <name evidence="1" type="ORF">F4820DRAFT_335122</name>
</gene>
<name>A0ACB9YYH2_9PEZI</name>
<evidence type="ECO:0000313" key="2">
    <source>
        <dbReference type="Proteomes" id="UP001497700"/>
    </source>
</evidence>
<sequence>MAPLSEDGLARRRVSKKLQKRRREDHHPTMELPDRLKDHGDDIDEDVLPPSQGPQMFMNMNQSIFGLIAAAGSNVDFNDRFEGQSSDEEDDADIGGKHKKIREKDQIAQTTVLKKAPSEKEKSEKGRRRLSGQLLRSLPQLPRLATATRSKFRQSKSSGLRPSESSAGGEDEGEGEGEGENSSSPIVDSYLPPLEVTKTDREGRLAPVMSRMLEARAEMSSRPSFDLERLSGDHRRGDGEESQPSRLARQLKRIFEFDVAEEVIEEYPCWLLQSVLLQGYMYITTKHICFYAYLPKKAHEVAKSGYLSKSGKRNPKYSRYWFRLKGDVLAYYRDPSNLYFPHGQIDLSYAISAGIDDKEKDGLSFSVVTNHRTYHLRADSTPSAKEWVKSLQRVIFRSHNEGDSVKISLPIQNILDVEESQMIEFADTCKIRVIDNDETYAIDEYFFSFFGFSKEALSVLKILVDDTSKQQESSSTNLELSQQQKQEVPPRQSSVSSRQNYGPAALELKSPKLREHVKATLAPISPRSPRELSPRGSVDVSRSSFDAIRQFGRRSLDLDTLTRDASPRRSFSASRSLSKQRIHEHVPPQEKSSEPSDSYVHSLEDPSTSAMASSSNEDPSGSQILRGSEVFHRPTIRRSVSASRAPGRDKSSGTSRLPAKSDESLAYEMRHASTTGELSGHTSTSTPGLQKIARMGAYPLQRAGLFANYLNQTGRQMSNLLATESMGYVEKVSGMWKGGRKHYHETPALKPDGELDDDDGVDMDRFRAHFALPETEKLQATYYGYIVRVLPLYGKVYISDRNFCFRSLLPGTRTKLILPLKDIETAEKEKGFRFGYSGLVVVIRGHEELFFEFNKAEMRDDCTVMLLRNLETTRYLREAGLLDQEDQEDVDEAMAERDALNEARLQENTEHELKMPHETSGLSDSSPTILFDDPKASFLNFKPSEPMRVTCLTIGSRGDVQPYIALCKGLLAEGHKARIATHAEFRTWIEGHGIEFAPVEGDPSELMRICIQNGTFTWAFLKEANSKFRGWLDELLASAYKACEGSDLLIESPSAMAGIHIAEALAIPYFRAFTMPWTRTRAYPHAFVMPEHKMGGAYNYVTYVMFDNVFWKATAHQINRWRNNILKLPNTNLEKLQPNKVPFLYNFSPAVVAPPLDYSDWIRVTGYWFLDEGTEWTPPDDLRNFIQQARKDEKKLVYVGFGSIIVPDPAKMTQEVIDAVLRADVRCVLSKGWSDRLGNKDAGVPEQVLPPEIFQIKSAPHDWLFAQMDAAAHHGGSGTTGASLRAGIPTIIRPFFGDQFFFGSRVEDLGVGICLKKWGANSFARALWETTHSERMIVKARVLGETIRNENGVDTAIQCIYRDLEYAKSLIKSKTGKNAATASSPDGTIADESEEESWTFVDGDNIDPELVVKKSALSQMEAGTSGSGIPLALGSKLLGGRGGMTTTRSASTSPGS</sequence>
<dbReference type="Proteomes" id="UP001497700">
    <property type="component" value="Unassembled WGS sequence"/>
</dbReference>
<evidence type="ECO:0000313" key="1">
    <source>
        <dbReference type="EMBL" id="KAI4864475.1"/>
    </source>
</evidence>
<dbReference type="EMBL" id="MU393486">
    <property type="protein sequence ID" value="KAI4864475.1"/>
    <property type="molecule type" value="Genomic_DNA"/>
</dbReference>
<protein>
    <submittedName>
        <fullName evidence="1">Glycosyltransferase family 1 protein</fullName>
    </submittedName>
</protein>
<accession>A0ACB9YYH2</accession>
<proteinExistence type="predicted"/>
<organism evidence="1 2">
    <name type="scientific">Hypoxylon rubiginosum</name>
    <dbReference type="NCBI Taxonomy" id="110542"/>
    <lineage>
        <taxon>Eukaryota</taxon>
        <taxon>Fungi</taxon>
        <taxon>Dikarya</taxon>
        <taxon>Ascomycota</taxon>
        <taxon>Pezizomycotina</taxon>
        <taxon>Sordariomycetes</taxon>
        <taxon>Xylariomycetidae</taxon>
        <taxon>Xylariales</taxon>
        <taxon>Hypoxylaceae</taxon>
        <taxon>Hypoxylon</taxon>
    </lineage>
</organism>
<keyword evidence="2" id="KW-1185">Reference proteome</keyword>
<reference evidence="1 2" key="1">
    <citation type="journal article" date="2022" name="New Phytol.">
        <title>Ecological generalism drives hyperdiversity of secondary metabolite gene clusters in xylarialean endophytes.</title>
        <authorList>
            <person name="Franco M.E.E."/>
            <person name="Wisecaver J.H."/>
            <person name="Arnold A.E."/>
            <person name="Ju Y.M."/>
            <person name="Slot J.C."/>
            <person name="Ahrendt S."/>
            <person name="Moore L.P."/>
            <person name="Eastman K.E."/>
            <person name="Scott K."/>
            <person name="Konkel Z."/>
            <person name="Mondo S.J."/>
            <person name="Kuo A."/>
            <person name="Hayes R.D."/>
            <person name="Haridas S."/>
            <person name="Andreopoulos B."/>
            <person name="Riley R."/>
            <person name="LaButti K."/>
            <person name="Pangilinan J."/>
            <person name="Lipzen A."/>
            <person name="Amirebrahimi M."/>
            <person name="Yan J."/>
            <person name="Adam C."/>
            <person name="Keymanesh K."/>
            <person name="Ng V."/>
            <person name="Louie K."/>
            <person name="Northen T."/>
            <person name="Drula E."/>
            <person name="Henrissat B."/>
            <person name="Hsieh H.M."/>
            <person name="Youens-Clark K."/>
            <person name="Lutzoni F."/>
            <person name="Miadlikowska J."/>
            <person name="Eastwood D.C."/>
            <person name="Hamelin R.C."/>
            <person name="Grigoriev I.V."/>
            <person name="U'Ren J.M."/>
        </authorList>
    </citation>
    <scope>NUCLEOTIDE SEQUENCE [LARGE SCALE GENOMIC DNA]</scope>
    <source>
        <strain evidence="1 2">CBS 119005</strain>
    </source>
</reference>
<comment type="caution">
    <text evidence="1">The sequence shown here is derived from an EMBL/GenBank/DDBJ whole genome shotgun (WGS) entry which is preliminary data.</text>
</comment>